<dbReference type="PANTHER" id="PTHR42648">
    <property type="entry name" value="TRANSPOSASE, PUTATIVE-RELATED"/>
    <property type="match status" value="1"/>
</dbReference>
<dbReference type="InterPro" id="IPR036397">
    <property type="entry name" value="RNaseH_sf"/>
</dbReference>
<protein>
    <recommendedName>
        <fullName evidence="1">Integrase catalytic domain-containing protein</fullName>
    </recommendedName>
</protein>
<organism evidence="2 3">
    <name type="scientific">Vitis vinifera</name>
    <name type="common">Grape</name>
    <dbReference type="NCBI Taxonomy" id="29760"/>
    <lineage>
        <taxon>Eukaryota</taxon>
        <taxon>Viridiplantae</taxon>
        <taxon>Streptophyta</taxon>
        <taxon>Embryophyta</taxon>
        <taxon>Tracheophyta</taxon>
        <taxon>Spermatophyta</taxon>
        <taxon>Magnoliopsida</taxon>
        <taxon>eudicotyledons</taxon>
        <taxon>Gunneridae</taxon>
        <taxon>Pentapetalae</taxon>
        <taxon>rosids</taxon>
        <taxon>Vitales</taxon>
        <taxon>Vitaceae</taxon>
        <taxon>Viteae</taxon>
        <taxon>Vitis</taxon>
    </lineage>
</organism>
<dbReference type="SUPFAM" id="SSF53098">
    <property type="entry name" value="Ribonuclease H-like"/>
    <property type="match status" value="1"/>
</dbReference>
<gene>
    <name evidence="2" type="ORF">VitviT2T_030510</name>
</gene>
<feature type="domain" description="Integrase catalytic" evidence="1">
    <location>
        <begin position="118"/>
        <end position="185"/>
    </location>
</feature>
<evidence type="ECO:0000313" key="3">
    <source>
        <dbReference type="Proteomes" id="UP001227230"/>
    </source>
</evidence>
<keyword evidence="3" id="KW-1185">Reference proteome</keyword>
<sequence>MSLLQGKLSNGLYRMVMPHNNSSTSLPSACFADLKSNNQPWLLSQLQSPTMSQSLSPFQNNQSKKFSIWHRRLGHPCVPILKNVMNTIGTSNNFELDFCTAFQLGKSHQISFQNSTNVSSYPRELIHSDIWGPTPISLKKEYKYYIHFIDDYTKYIWIYPLHLRSEAKTIFQKFQILVERHFDRK</sequence>
<dbReference type="InterPro" id="IPR001584">
    <property type="entry name" value="Integrase_cat-core"/>
</dbReference>
<dbReference type="Gene3D" id="3.30.420.10">
    <property type="entry name" value="Ribonuclease H-like superfamily/Ribonuclease H"/>
    <property type="match status" value="1"/>
</dbReference>
<evidence type="ECO:0000259" key="1">
    <source>
        <dbReference type="PROSITE" id="PS50994"/>
    </source>
</evidence>
<dbReference type="PANTHER" id="PTHR42648:SF26">
    <property type="entry name" value="INTEGRASE CATALYTIC DOMAIN-CONTAINING PROTEIN"/>
    <property type="match status" value="1"/>
</dbReference>
<reference evidence="2 3" key="1">
    <citation type="journal article" date="2023" name="Hortic Res">
        <title>The complete reference genome for grapevine (Vitis vinifera L.) genetics and breeding.</title>
        <authorList>
            <person name="Shi X."/>
            <person name="Cao S."/>
            <person name="Wang X."/>
            <person name="Huang S."/>
            <person name="Wang Y."/>
            <person name="Liu Z."/>
            <person name="Liu W."/>
            <person name="Leng X."/>
            <person name="Peng Y."/>
            <person name="Wang N."/>
            <person name="Wang Y."/>
            <person name="Ma Z."/>
            <person name="Xu X."/>
            <person name="Zhang F."/>
            <person name="Xue H."/>
            <person name="Zhong H."/>
            <person name="Wang Y."/>
            <person name="Zhang K."/>
            <person name="Velt A."/>
            <person name="Avia K."/>
            <person name="Holtgrawe D."/>
            <person name="Grimplet J."/>
            <person name="Matus J.T."/>
            <person name="Ware D."/>
            <person name="Wu X."/>
            <person name="Wang H."/>
            <person name="Liu C."/>
            <person name="Fang Y."/>
            <person name="Rustenholz C."/>
            <person name="Cheng Z."/>
            <person name="Xiao H."/>
            <person name="Zhou Y."/>
        </authorList>
    </citation>
    <scope>NUCLEOTIDE SEQUENCE [LARGE SCALE GENOMIC DNA]</scope>
    <source>
        <strain evidence="3">cv. Pinot noir / PN40024</strain>
        <tissue evidence="2">Leaf</tissue>
    </source>
</reference>
<dbReference type="EMBL" id="CP126666">
    <property type="protein sequence ID" value="WKA13183.1"/>
    <property type="molecule type" value="Genomic_DNA"/>
</dbReference>
<accession>A0ABY9E1G5</accession>
<dbReference type="InterPro" id="IPR012337">
    <property type="entry name" value="RNaseH-like_sf"/>
</dbReference>
<proteinExistence type="predicted"/>
<dbReference type="InterPro" id="IPR025724">
    <property type="entry name" value="GAG-pre-integrase_dom"/>
</dbReference>
<evidence type="ECO:0000313" key="2">
    <source>
        <dbReference type="EMBL" id="WKA13183.1"/>
    </source>
</evidence>
<dbReference type="Pfam" id="PF13976">
    <property type="entry name" value="gag_pre-integrs"/>
    <property type="match status" value="1"/>
</dbReference>
<name>A0ABY9E1G5_VITVI</name>
<dbReference type="InterPro" id="IPR039537">
    <property type="entry name" value="Retrotran_Ty1/copia-like"/>
</dbReference>
<dbReference type="PROSITE" id="PS50994">
    <property type="entry name" value="INTEGRASE"/>
    <property type="match status" value="1"/>
</dbReference>
<dbReference type="Proteomes" id="UP001227230">
    <property type="component" value="Chromosome 19"/>
</dbReference>